<evidence type="ECO:0000256" key="1">
    <source>
        <dbReference type="SAM" id="Phobius"/>
    </source>
</evidence>
<dbReference type="EMBL" id="CP150845">
    <property type="protein sequence ID" value="WYZ18496.1"/>
    <property type="molecule type" value="Genomic_DNA"/>
</dbReference>
<sequence length="53" mass="6352">MIRVYYLFPVIVFFCIMVAIYMENQSEKEIEETQNSRIETLQTASSVWEENNN</sequence>
<feature type="transmembrane region" description="Helical" evidence="1">
    <location>
        <begin position="6"/>
        <end position="22"/>
    </location>
</feature>
<keyword evidence="1" id="KW-0812">Transmembrane</keyword>
<dbReference type="RefSeq" id="WP_406843405.1">
    <property type="nucleotide sequence ID" value="NZ_CP150845.1"/>
</dbReference>
<protein>
    <submittedName>
        <fullName evidence="2">Uncharacterized protein</fullName>
    </submittedName>
</protein>
<keyword evidence="1" id="KW-1133">Transmembrane helix</keyword>
<name>A0ABZ2UFC0_9FLAO</name>
<organism evidence="2 3">
    <name type="scientific">Flavobacterium soyae</name>
    <dbReference type="NCBI Taxonomy" id="2903098"/>
    <lineage>
        <taxon>Bacteria</taxon>
        <taxon>Pseudomonadati</taxon>
        <taxon>Bacteroidota</taxon>
        <taxon>Flavobacteriia</taxon>
        <taxon>Flavobacteriales</taxon>
        <taxon>Flavobacteriaceae</taxon>
        <taxon>Flavobacterium</taxon>
    </lineage>
</organism>
<dbReference type="Proteomes" id="UP001623852">
    <property type="component" value="Chromosome"/>
</dbReference>
<evidence type="ECO:0000313" key="3">
    <source>
        <dbReference type="Proteomes" id="UP001623852"/>
    </source>
</evidence>
<accession>A0ABZ2UFC0</accession>
<keyword evidence="3" id="KW-1185">Reference proteome</keyword>
<evidence type="ECO:0000313" key="2">
    <source>
        <dbReference type="EMBL" id="WYZ18496.1"/>
    </source>
</evidence>
<proteinExistence type="predicted"/>
<reference evidence="2 3" key="1">
    <citation type="submission" date="2024-03" db="EMBL/GenBank/DDBJ databases">
        <title>Flavobacterium soyae.</title>
        <authorList>
            <person name="Zheng W."/>
        </authorList>
    </citation>
    <scope>NUCLEOTIDE SEQUENCE [LARGE SCALE GENOMIC DNA]</scope>
    <source>
        <strain evidence="2 3">55</strain>
    </source>
</reference>
<keyword evidence="1" id="KW-0472">Membrane</keyword>
<gene>
    <name evidence="2" type="ORF">AABD74_15130</name>
</gene>